<proteinExistence type="predicted"/>
<dbReference type="AlphaFoldDB" id="A0A645BZK5"/>
<name>A0A645BZK5_9ZZZZ</name>
<comment type="caution">
    <text evidence="1">The sequence shown here is derived from an EMBL/GenBank/DDBJ whole genome shotgun (WGS) entry which is preliminary data.</text>
</comment>
<sequence>MLHRPVLDLQHDFVLHMRLARGETIGQLAADHAADDARFVNLLLGHIEGFDDRAVANDRNLIRNIGDFVELMGDDDRGHTFFLELFEQV</sequence>
<dbReference type="EMBL" id="VSSQ01023527">
    <property type="protein sequence ID" value="MPM70528.1"/>
    <property type="molecule type" value="Genomic_DNA"/>
</dbReference>
<protein>
    <submittedName>
        <fullName evidence="1">Uncharacterized protein</fullName>
    </submittedName>
</protein>
<reference evidence="1" key="1">
    <citation type="submission" date="2019-08" db="EMBL/GenBank/DDBJ databases">
        <authorList>
            <person name="Kucharzyk K."/>
            <person name="Murdoch R.W."/>
            <person name="Higgins S."/>
            <person name="Loffler F."/>
        </authorList>
    </citation>
    <scope>NUCLEOTIDE SEQUENCE</scope>
</reference>
<evidence type="ECO:0000313" key="1">
    <source>
        <dbReference type="EMBL" id="MPM70528.1"/>
    </source>
</evidence>
<organism evidence="1">
    <name type="scientific">bioreactor metagenome</name>
    <dbReference type="NCBI Taxonomy" id="1076179"/>
    <lineage>
        <taxon>unclassified sequences</taxon>
        <taxon>metagenomes</taxon>
        <taxon>ecological metagenomes</taxon>
    </lineage>
</organism>
<accession>A0A645BZK5</accession>
<gene>
    <name evidence="1" type="ORF">SDC9_117483</name>
</gene>